<accession>A0A9D4NL47</accession>
<reference evidence="1" key="2">
    <citation type="submission" date="2020-11" db="EMBL/GenBank/DDBJ databases">
        <authorList>
            <person name="McCartney M.A."/>
            <person name="Auch B."/>
            <person name="Kono T."/>
            <person name="Mallez S."/>
            <person name="Becker A."/>
            <person name="Gohl D.M."/>
            <person name="Silverstein K.A.T."/>
            <person name="Koren S."/>
            <person name="Bechman K.B."/>
            <person name="Herman A."/>
            <person name="Abrahante J.E."/>
            <person name="Garbe J."/>
        </authorList>
    </citation>
    <scope>NUCLEOTIDE SEQUENCE</scope>
    <source>
        <strain evidence="1">Duluth1</strain>
        <tissue evidence="1">Whole animal</tissue>
    </source>
</reference>
<keyword evidence="2" id="KW-1185">Reference proteome</keyword>
<gene>
    <name evidence="1" type="ORF">DPMN_019608</name>
</gene>
<name>A0A9D4NL47_DREPO</name>
<dbReference type="Proteomes" id="UP000828390">
    <property type="component" value="Unassembled WGS sequence"/>
</dbReference>
<dbReference type="EMBL" id="JAIWYP010000001">
    <property type="protein sequence ID" value="KAH3895444.1"/>
    <property type="molecule type" value="Genomic_DNA"/>
</dbReference>
<protein>
    <submittedName>
        <fullName evidence="1">Uncharacterized protein</fullName>
    </submittedName>
</protein>
<reference evidence="1" key="1">
    <citation type="journal article" date="2019" name="bioRxiv">
        <title>The Genome of the Zebra Mussel, Dreissena polymorpha: A Resource for Invasive Species Research.</title>
        <authorList>
            <person name="McCartney M.A."/>
            <person name="Auch B."/>
            <person name="Kono T."/>
            <person name="Mallez S."/>
            <person name="Zhang Y."/>
            <person name="Obille A."/>
            <person name="Becker A."/>
            <person name="Abrahante J.E."/>
            <person name="Garbe J."/>
            <person name="Badalamenti J.P."/>
            <person name="Herman A."/>
            <person name="Mangelson H."/>
            <person name="Liachko I."/>
            <person name="Sullivan S."/>
            <person name="Sone E.D."/>
            <person name="Koren S."/>
            <person name="Silverstein K.A.T."/>
            <person name="Beckman K.B."/>
            <person name="Gohl D.M."/>
        </authorList>
    </citation>
    <scope>NUCLEOTIDE SEQUENCE</scope>
    <source>
        <strain evidence="1">Duluth1</strain>
        <tissue evidence="1">Whole animal</tissue>
    </source>
</reference>
<dbReference type="AlphaFoldDB" id="A0A9D4NL47"/>
<evidence type="ECO:0000313" key="2">
    <source>
        <dbReference type="Proteomes" id="UP000828390"/>
    </source>
</evidence>
<evidence type="ECO:0000313" key="1">
    <source>
        <dbReference type="EMBL" id="KAH3895444.1"/>
    </source>
</evidence>
<proteinExistence type="predicted"/>
<sequence>MQEKALKNNSSFVVWSSTPFDSQPEESRTQTRLLSISARPACHISLLSFRNSARRHLASDYQASYQYLLPCWLHQHFQQSLGEFDFRLRHRCRLATIG</sequence>
<comment type="caution">
    <text evidence="1">The sequence shown here is derived from an EMBL/GenBank/DDBJ whole genome shotgun (WGS) entry which is preliminary data.</text>
</comment>
<organism evidence="1 2">
    <name type="scientific">Dreissena polymorpha</name>
    <name type="common">Zebra mussel</name>
    <name type="synonym">Mytilus polymorpha</name>
    <dbReference type="NCBI Taxonomy" id="45954"/>
    <lineage>
        <taxon>Eukaryota</taxon>
        <taxon>Metazoa</taxon>
        <taxon>Spiralia</taxon>
        <taxon>Lophotrochozoa</taxon>
        <taxon>Mollusca</taxon>
        <taxon>Bivalvia</taxon>
        <taxon>Autobranchia</taxon>
        <taxon>Heteroconchia</taxon>
        <taxon>Euheterodonta</taxon>
        <taxon>Imparidentia</taxon>
        <taxon>Neoheterodontei</taxon>
        <taxon>Myida</taxon>
        <taxon>Dreissenoidea</taxon>
        <taxon>Dreissenidae</taxon>
        <taxon>Dreissena</taxon>
    </lineage>
</organism>